<dbReference type="InterPro" id="IPR027379">
    <property type="entry name" value="CLS_N"/>
</dbReference>
<feature type="compositionally biased region" description="Basic and acidic residues" evidence="6">
    <location>
        <begin position="84"/>
        <end position="94"/>
    </location>
</feature>
<feature type="region of interest" description="Disordered" evidence="6">
    <location>
        <begin position="64"/>
        <end position="113"/>
    </location>
</feature>
<dbReference type="EMBL" id="CP138335">
    <property type="protein sequence ID" value="XBW07792.1"/>
    <property type="molecule type" value="Genomic_DNA"/>
</dbReference>
<evidence type="ECO:0000256" key="6">
    <source>
        <dbReference type="SAM" id="MobiDB-lite"/>
    </source>
</evidence>
<name>A0AAU7V6W9_9ACTO</name>
<sequence length="113" mass="12780">MPRVMLFAFAIGVTLYALLDWGMNSKSQTPGGLSRWLWLAVIIIFPIIGPAAWVILRLVGQAERKRGPTAAPPPQRGAPDDDSEYLREWSDRIARRQRKSPPPEKPKDEDEED</sequence>
<feature type="transmembrane region" description="Helical" evidence="7">
    <location>
        <begin position="35"/>
        <end position="56"/>
    </location>
</feature>
<keyword evidence="5 7" id="KW-0472">Membrane</keyword>
<proteinExistence type="predicted"/>
<evidence type="ECO:0000256" key="1">
    <source>
        <dbReference type="ARBA" id="ARBA00004651"/>
    </source>
</evidence>
<protein>
    <submittedName>
        <fullName evidence="9">PLD nuclease N-terminal domain-containing protein</fullName>
    </submittedName>
</protein>
<reference evidence="9" key="1">
    <citation type="submission" date="2023-11" db="EMBL/GenBank/DDBJ databases">
        <title>Scrofimicrobium hongkongense sp. nov., isolated from a patient with peritonitis.</title>
        <authorList>
            <person name="Lao H.Y."/>
            <person name="Wong A.Y.P."/>
            <person name="Ng T.L."/>
            <person name="Wong R.Y.L."/>
            <person name="Yau M.C.Y."/>
            <person name="Lam J.Y.W."/>
            <person name="Siu G.K.H."/>
        </authorList>
    </citation>
    <scope>NUCLEOTIDE SEQUENCE</scope>
    <source>
        <strain evidence="9">R131</strain>
    </source>
</reference>
<evidence type="ECO:0000256" key="7">
    <source>
        <dbReference type="SAM" id="Phobius"/>
    </source>
</evidence>
<keyword evidence="2" id="KW-1003">Cell membrane</keyword>
<organism evidence="9">
    <name type="scientific">Scrofimicrobium appendicitidis</name>
    <dbReference type="NCBI Taxonomy" id="3079930"/>
    <lineage>
        <taxon>Bacteria</taxon>
        <taxon>Bacillati</taxon>
        <taxon>Actinomycetota</taxon>
        <taxon>Actinomycetes</taxon>
        <taxon>Actinomycetales</taxon>
        <taxon>Actinomycetaceae</taxon>
        <taxon>Scrofimicrobium</taxon>
    </lineage>
</organism>
<evidence type="ECO:0000259" key="8">
    <source>
        <dbReference type="Pfam" id="PF13396"/>
    </source>
</evidence>
<dbReference type="Pfam" id="PF13396">
    <property type="entry name" value="PLDc_N"/>
    <property type="match status" value="1"/>
</dbReference>
<accession>A0AAU7V6W9</accession>
<gene>
    <name evidence="9" type="ORF">SAC06_09120</name>
</gene>
<keyword evidence="3 7" id="KW-0812">Transmembrane</keyword>
<evidence type="ECO:0000256" key="4">
    <source>
        <dbReference type="ARBA" id="ARBA00022989"/>
    </source>
</evidence>
<dbReference type="KEGG" id="sapp:SAC06_09120"/>
<keyword evidence="4 7" id="KW-1133">Transmembrane helix</keyword>
<feature type="compositionally biased region" description="Basic and acidic residues" evidence="6">
    <location>
        <begin position="101"/>
        <end position="113"/>
    </location>
</feature>
<dbReference type="AlphaFoldDB" id="A0AAU7V6W9"/>
<evidence type="ECO:0000256" key="5">
    <source>
        <dbReference type="ARBA" id="ARBA00023136"/>
    </source>
</evidence>
<dbReference type="GO" id="GO:0005886">
    <property type="term" value="C:plasma membrane"/>
    <property type="evidence" value="ECO:0007669"/>
    <property type="project" value="UniProtKB-SubCell"/>
</dbReference>
<evidence type="ECO:0000256" key="2">
    <source>
        <dbReference type="ARBA" id="ARBA00022475"/>
    </source>
</evidence>
<evidence type="ECO:0000256" key="3">
    <source>
        <dbReference type="ARBA" id="ARBA00022692"/>
    </source>
</evidence>
<dbReference type="RefSeq" id="WP_350257994.1">
    <property type="nucleotide sequence ID" value="NZ_CP138335.1"/>
</dbReference>
<feature type="domain" description="Cardiolipin synthase N-terminal" evidence="8">
    <location>
        <begin position="13"/>
        <end position="57"/>
    </location>
</feature>
<comment type="subcellular location">
    <subcellularLocation>
        <location evidence="1">Cell membrane</location>
        <topology evidence="1">Multi-pass membrane protein</topology>
    </subcellularLocation>
</comment>
<evidence type="ECO:0000313" key="9">
    <source>
        <dbReference type="EMBL" id="XBW07792.1"/>
    </source>
</evidence>